<reference evidence="1 2" key="1">
    <citation type="journal article" date="2019" name="Nat. Ecol. Evol.">
        <title>Megaphylogeny resolves global patterns of mushroom evolution.</title>
        <authorList>
            <person name="Varga T."/>
            <person name="Krizsan K."/>
            <person name="Foldi C."/>
            <person name="Dima B."/>
            <person name="Sanchez-Garcia M."/>
            <person name="Sanchez-Ramirez S."/>
            <person name="Szollosi G.J."/>
            <person name="Szarkandi J.G."/>
            <person name="Papp V."/>
            <person name="Albert L."/>
            <person name="Andreopoulos W."/>
            <person name="Angelini C."/>
            <person name="Antonin V."/>
            <person name="Barry K.W."/>
            <person name="Bougher N.L."/>
            <person name="Buchanan P."/>
            <person name="Buyck B."/>
            <person name="Bense V."/>
            <person name="Catcheside P."/>
            <person name="Chovatia M."/>
            <person name="Cooper J."/>
            <person name="Damon W."/>
            <person name="Desjardin D."/>
            <person name="Finy P."/>
            <person name="Geml J."/>
            <person name="Haridas S."/>
            <person name="Hughes K."/>
            <person name="Justo A."/>
            <person name="Karasinski D."/>
            <person name="Kautmanova I."/>
            <person name="Kiss B."/>
            <person name="Kocsube S."/>
            <person name="Kotiranta H."/>
            <person name="LaButti K.M."/>
            <person name="Lechner B.E."/>
            <person name="Liimatainen K."/>
            <person name="Lipzen A."/>
            <person name="Lukacs Z."/>
            <person name="Mihaltcheva S."/>
            <person name="Morgado L.N."/>
            <person name="Niskanen T."/>
            <person name="Noordeloos M.E."/>
            <person name="Ohm R.A."/>
            <person name="Ortiz-Santana B."/>
            <person name="Ovrebo C."/>
            <person name="Racz N."/>
            <person name="Riley R."/>
            <person name="Savchenko A."/>
            <person name="Shiryaev A."/>
            <person name="Soop K."/>
            <person name="Spirin V."/>
            <person name="Szebenyi C."/>
            <person name="Tomsovsky M."/>
            <person name="Tulloss R.E."/>
            <person name="Uehling J."/>
            <person name="Grigoriev I.V."/>
            <person name="Vagvolgyi C."/>
            <person name="Papp T."/>
            <person name="Martin F.M."/>
            <person name="Miettinen O."/>
            <person name="Hibbett D.S."/>
            <person name="Nagy L.G."/>
        </authorList>
    </citation>
    <scope>NUCLEOTIDE SEQUENCE [LARGE SCALE GENOMIC DNA]</scope>
    <source>
        <strain evidence="1 2">CBS 962.96</strain>
    </source>
</reference>
<organism evidence="1 2">
    <name type="scientific">Dendrothele bispora (strain CBS 962.96)</name>
    <dbReference type="NCBI Taxonomy" id="1314807"/>
    <lineage>
        <taxon>Eukaryota</taxon>
        <taxon>Fungi</taxon>
        <taxon>Dikarya</taxon>
        <taxon>Basidiomycota</taxon>
        <taxon>Agaricomycotina</taxon>
        <taxon>Agaricomycetes</taxon>
        <taxon>Agaricomycetidae</taxon>
        <taxon>Agaricales</taxon>
        <taxon>Agaricales incertae sedis</taxon>
        <taxon>Dendrothele</taxon>
    </lineage>
</organism>
<evidence type="ECO:0000313" key="1">
    <source>
        <dbReference type="EMBL" id="THU96077.1"/>
    </source>
</evidence>
<accession>A0A4S8M1W0</accession>
<dbReference type="Proteomes" id="UP000297245">
    <property type="component" value="Unassembled WGS sequence"/>
</dbReference>
<dbReference type="AlphaFoldDB" id="A0A4S8M1W0"/>
<sequence>MSVALFHLSFTLFSSIDHPTETVLEDTLLSCQTALFLWRTESKVSFPCFPDQQTRCCFKNRGIAPSQQTLIG</sequence>
<evidence type="ECO:0000313" key="2">
    <source>
        <dbReference type="Proteomes" id="UP000297245"/>
    </source>
</evidence>
<name>A0A4S8M1W0_DENBC</name>
<keyword evidence="2" id="KW-1185">Reference proteome</keyword>
<proteinExistence type="predicted"/>
<dbReference type="EMBL" id="ML179185">
    <property type="protein sequence ID" value="THU96077.1"/>
    <property type="molecule type" value="Genomic_DNA"/>
</dbReference>
<gene>
    <name evidence="1" type="ORF">K435DRAFT_109073</name>
</gene>
<protein>
    <submittedName>
        <fullName evidence="1">Uncharacterized protein</fullName>
    </submittedName>
</protein>